<reference evidence="2" key="1">
    <citation type="submission" date="2016-04" db="EMBL/GenBank/DDBJ databases">
        <authorList>
            <person name="Guldener U."/>
            <person name="Guldener U."/>
        </authorList>
    </citation>
    <scope>NUCLEOTIDE SEQUENCE [LARGE SCALE GENOMIC DNA]</scope>
    <source>
        <strain evidence="2">UB2112</strain>
    </source>
</reference>
<dbReference type="AlphaFoldDB" id="A0A1K0G2C8"/>
<dbReference type="GO" id="GO:0003677">
    <property type="term" value="F:DNA binding"/>
    <property type="evidence" value="ECO:0007669"/>
    <property type="project" value="InterPro"/>
</dbReference>
<dbReference type="Gene3D" id="1.10.443.10">
    <property type="entry name" value="Intergrase catalytic core"/>
    <property type="match status" value="1"/>
</dbReference>
<evidence type="ECO:0000313" key="1">
    <source>
        <dbReference type="EMBL" id="SAM81554.1"/>
    </source>
</evidence>
<dbReference type="InterPro" id="IPR013762">
    <property type="entry name" value="Integrase-like_cat_sf"/>
</dbReference>
<name>A0A1K0G2C8_9BASI</name>
<proteinExistence type="predicted"/>
<gene>
    <name evidence="1" type="ORF">UBRO_20393</name>
</gene>
<dbReference type="GO" id="GO:0006310">
    <property type="term" value="P:DNA recombination"/>
    <property type="evidence" value="ECO:0007669"/>
    <property type="project" value="InterPro"/>
</dbReference>
<sequence>MEGCGVAPSSYSGRSFRRDAATRTAANGADADTTRALGRWCSDCFRCYVDRSAAERAAISRTALYSNTSADLRLEIPARHSSLACSLTRLPLWDRKVRDRRGHKLPVDLSEIGQVEKKRSHCEKGLPMHREPNGLMG</sequence>
<dbReference type="EMBL" id="LT558121">
    <property type="protein sequence ID" value="SAM81554.1"/>
    <property type="molecule type" value="Genomic_DNA"/>
</dbReference>
<organism evidence="1 2">
    <name type="scientific">Ustilago bromivora</name>
    <dbReference type="NCBI Taxonomy" id="307758"/>
    <lineage>
        <taxon>Eukaryota</taxon>
        <taxon>Fungi</taxon>
        <taxon>Dikarya</taxon>
        <taxon>Basidiomycota</taxon>
        <taxon>Ustilaginomycotina</taxon>
        <taxon>Ustilaginomycetes</taxon>
        <taxon>Ustilaginales</taxon>
        <taxon>Ustilaginaceae</taxon>
        <taxon>Ustilago</taxon>
    </lineage>
</organism>
<dbReference type="GO" id="GO:0015074">
    <property type="term" value="P:DNA integration"/>
    <property type="evidence" value="ECO:0007669"/>
    <property type="project" value="InterPro"/>
</dbReference>
<dbReference type="Proteomes" id="UP000179920">
    <property type="component" value="Chromosome V"/>
</dbReference>
<accession>A0A1K0G2C8</accession>
<protein>
    <submittedName>
        <fullName evidence="1">Uncharacterized protein</fullName>
    </submittedName>
</protein>
<evidence type="ECO:0000313" key="2">
    <source>
        <dbReference type="Proteomes" id="UP000179920"/>
    </source>
</evidence>